<dbReference type="InterPro" id="IPR018580">
    <property type="entry name" value="Uncharacterised_YfhO"/>
</dbReference>
<organism evidence="2 3">
    <name type="scientific">Coprobacter secundus subsp. similis</name>
    <dbReference type="NCBI Taxonomy" id="2751153"/>
    <lineage>
        <taxon>Bacteria</taxon>
        <taxon>Pseudomonadati</taxon>
        <taxon>Bacteroidota</taxon>
        <taxon>Bacteroidia</taxon>
        <taxon>Bacteroidales</taxon>
        <taxon>Barnesiellaceae</taxon>
        <taxon>Coprobacter</taxon>
    </lineage>
</organism>
<name>A0A7G1I063_9BACT</name>
<keyword evidence="1" id="KW-0472">Membrane</keyword>
<dbReference type="KEGG" id="copr:Cop2CBH44_21810"/>
<feature type="transmembrane region" description="Helical" evidence="1">
    <location>
        <begin position="196"/>
        <end position="215"/>
    </location>
</feature>
<evidence type="ECO:0000313" key="2">
    <source>
        <dbReference type="EMBL" id="BCI63828.1"/>
    </source>
</evidence>
<feature type="transmembrane region" description="Helical" evidence="1">
    <location>
        <begin position="407"/>
        <end position="429"/>
    </location>
</feature>
<reference evidence="3" key="1">
    <citation type="submission" date="2020-07" db="EMBL/GenBank/DDBJ databases">
        <title>Complete genome sequencing of Coprobacter sp. strain 2CBH44.</title>
        <authorList>
            <person name="Sakamoto M."/>
            <person name="Murakami T."/>
            <person name="Mori H."/>
        </authorList>
    </citation>
    <scope>NUCLEOTIDE SEQUENCE [LARGE SCALE GENOMIC DNA]</scope>
    <source>
        <strain evidence="3">2CBH44</strain>
    </source>
</reference>
<keyword evidence="3" id="KW-1185">Reference proteome</keyword>
<feature type="transmembrane region" description="Helical" evidence="1">
    <location>
        <begin position="126"/>
        <end position="146"/>
    </location>
</feature>
<proteinExistence type="predicted"/>
<protein>
    <submittedName>
        <fullName evidence="2">Membrane protein</fullName>
    </submittedName>
</protein>
<feature type="transmembrane region" description="Helical" evidence="1">
    <location>
        <begin position="500"/>
        <end position="518"/>
    </location>
</feature>
<feature type="transmembrane region" description="Helical" evidence="1">
    <location>
        <begin position="441"/>
        <end position="464"/>
    </location>
</feature>
<dbReference type="PANTHER" id="PTHR38454:SF1">
    <property type="entry name" value="INTEGRAL MEMBRANE PROTEIN"/>
    <property type="match status" value="1"/>
</dbReference>
<feature type="transmembrane region" description="Helical" evidence="1">
    <location>
        <begin position="9"/>
        <end position="27"/>
    </location>
</feature>
<gene>
    <name evidence="2" type="ORF">Cop2CBH44_21810</name>
</gene>
<feature type="transmembrane region" description="Helical" evidence="1">
    <location>
        <begin position="369"/>
        <end position="387"/>
    </location>
</feature>
<evidence type="ECO:0000313" key="3">
    <source>
        <dbReference type="Proteomes" id="UP000594042"/>
    </source>
</evidence>
<keyword evidence="1" id="KW-0812">Transmembrane</keyword>
<keyword evidence="1" id="KW-1133">Transmembrane helix</keyword>
<dbReference type="EMBL" id="AP023322">
    <property type="protein sequence ID" value="BCI63828.1"/>
    <property type="molecule type" value="Genomic_DNA"/>
</dbReference>
<feature type="transmembrane region" description="Helical" evidence="1">
    <location>
        <begin position="227"/>
        <end position="246"/>
    </location>
</feature>
<accession>A0A7G1I063</accession>
<feature type="transmembrane region" description="Helical" evidence="1">
    <location>
        <begin position="345"/>
        <end position="362"/>
    </location>
</feature>
<feature type="transmembrane region" description="Helical" evidence="1">
    <location>
        <begin position="97"/>
        <end position="119"/>
    </location>
</feature>
<dbReference type="AlphaFoldDB" id="A0A7G1I063"/>
<feature type="transmembrane region" description="Helical" evidence="1">
    <location>
        <begin position="786"/>
        <end position="807"/>
    </location>
</feature>
<sequence>MNKQLMKKALPYIGSVLFMILLSYIYFTPDIFENKVLFQGDMQQGIAIGQEGIAFKEKTGETTRWTNSIFSGMPNFQISPSYDNNTWINQITNAYHLWIKTPASLVFIMMLGFFILLITLHIKWPLALIGAIAYAFSSYFFIIIAAGHIWKFITLAYIPPTIAGILLAYRGKYLAGAALAAFFAMLQIVSNHIQMTYYFLFVIAAIVIACFVDAYKQKQLSRFFKATGTLIIAGLLAVGANLPNLYHTYEYSKETMRGQAGLEQKKQSAEGEKEAKSGLSTEYITQWSYGIGETWTLLIPDTKGGASGYIGNNKKALENVSPNMREYVAQMNQYWGDQPGTSGPVYAGALIMFLFILGCFIIKGSLKWALLAVTFLSIILSWGKNFLPVTQWFIDYFPMYNKFRTVSSILVIAEFCIPLLAILALKELITKPKLLLEQRTYTIVAFILTGGMALLFALFPSLFFNFTSGYEKDFLAKNMEYGEIFANMEIARKAIFVSDAWRSFIIIILGIGFLWLYSIGKVGKSTLIVAIGIIVLGDMYNVNKRYLSTKNFVPERTIKEPFPMTAADRQILADPDPHYRVYNLTSDPFNDASTSYHHKSIGGYHAAKLRRYDDLIKYQLVNNNQHVINMLNAKYFIVPGDNNGQPQAIPNHNAMGNAWFVSNIKWVNNSHEEMDALTEFNERTTAIADQSYKNLFGQYISSYTQGDTIFLTSYKPNELHYKAKTSKGGSAVFSEVFFPWGWNITIDGEKAEMARVNYVLRGLDIPAGEHEIIFRFEPQSITITTYIAYACIIAIFILLLSTAIIQIKKGKNSEIKTE</sequence>
<dbReference type="RefSeq" id="WP_420838957.1">
    <property type="nucleotide sequence ID" value="NZ_AP023322.1"/>
</dbReference>
<feature type="transmembrane region" description="Helical" evidence="1">
    <location>
        <begin position="525"/>
        <end position="542"/>
    </location>
</feature>
<dbReference type="PANTHER" id="PTHR38454">
    <property type="entry name" value="INTEGRAL MEMBRANE PROTEIN-RELATED"/>
    <property type="match status" value="1"/>
</dbReference>
<dbReference type="Proteomes" id="UP000594042">
    <property type="component" value="Chromosome"/>
</dbReference>
<evidence type="ECO:0000256" key="1">
    <source>
        <dbReference type="SAM" id="Phobius"/>
    </source>
</evidence>